<evidence type="ECO:0000313" key="1">
    <source>
        <dbReference type="EMBL" id="OJH36777.1"/>
    </source>
</evidence>
<keyword evidence="2" id="KW-1185">Reference proteome</keyword>
<reference evidence="2" key="1">
    <citation type="submission" date="2016-11" db="EMBL/GenBank/DDBJ databases">
        <authorList>
            <person name="Shukria A."/>
            <person name="Stevens D.C."/>
        </authorList>
    </citation>
    <scope>NUCLEOTIDE SEQUENCE [LARGE SCALE GENOMIC DNA]</scope>
    <source>
        <strain evidence="2">Cbfe23</strain>
    </source>
</reference>
<dbReference type="Proteomes" id="UP000182229">
    <property type="component" value="Unassembled WGS sequence"/>
</dbReference>
<proteinExistence type="predicted"/>
<reference evidence="1 2" key="2">
    <citation type="submission" date="2016-12" db="EMBL/GenBank/DDBJ databases">
        <title>Draft Genome Sequence of Cystobacter ferrugineus Strain Cbfe23.</title>
        <authorList>
            <person name="Akbar S."/>
            <person name="Dowd S.E."/>
            <person name="Stevens D.C."/>
        </authorList>
    </citation>
    <scope>NUCLEOTIDE SEQUENCE [LARGE SCALE GENOMIC DNA]</scope>
    <source>
        <strain evidence="1 2">Cbfe23</strain>
    </source>
</reference>
<name>A0A1L9B3D2_9BACT</name>
<accession>A0A1L9B3D2</accession>
<organism evidence="1 2">
    <name type="scientific">Cystobacter ferrugineus</name>
    <dbReference type="NCBI Taxonomy" id="83449"/>
    <lineage>
        <taxon>Bacteria</taxon>
        <taxon>Pseudomonadati</taxon>
        <taxon>Myxococcota</taxon>
        <taxon>Myxococcia</taxon>
        <taxon>Myxococcales</taxon>
        <taxon>Cystobacterineae</taxon>
        <taxon>Archangiaceae</taxon>
        <taxon>Cystobacter</taxon>
    </lineage>
</organism>
<dbReference type="AlphaFoldDB" id="A0A1L9B3D2"/>
<sequence>MHMLSLIARGDIAGAGEYYLLATGASQVPRWFATMQQAFNASNQAAGRCEGVANNVAEGFRKLGQNPQIVRVFGNQGRFLSWRGQKMVSDNNFHVAVLNDGKIVDAYTGPAGMTWAEYQVAMQTLGKLEYKVLP</sequence>
<gene>
    <name evidence="1" type="ORF">BON30_30180</name>
</gene>
<dbReference type="STRING" id="83449.BON30_30180"/>
<evidence type="ECO:0000313" key="2">
    <source>
        <dbReference type="Proteomes" id="UP000182229"/>
    </source>
</evidence>
<comment type="caution">
    <text evidence="1">The sequence shown here is derived from an EMBL/GenBank/DDBJ whole genome shotgun (WGS) entry which is preliminary data.</text>
</comment>
<protein>
    <submittedName>
        <fullName evidence="1">Uncharacterized protein</fullName>
    </submittedName>
</protein>
<dbReference type="EMBL" id="MPIN01000009">
    <property type="protein sequence ID" value="OJH36777.1"/>
    <property type="molecule type" value="Genomic_DNA"/>
</dbReference>